<dbReference type="Proteomes" id="UP000253501">
    <property type="component" value="Unassembled WGS sequence"/>
</dbReference>
<organism evidence="2 3">
    <name type="scientific">Cupriavidus necator</name>
    <name type="common">Alcaligenes eutrophus</name>
    <name type="synonym">Ralstonia eutropha</name>
    <dbReference type="NCBI Taxonomy" id="106590"/>
    <lineage>
        <taxon>Bacteria</taxon>
        <taxon>Pseudomonadati</taxon>
        <taxon>Pseudomonadota</taxon>
        <taxon>Betaproteobacteria</taxon>
        <taxon>Burkholderiales</taxon>
        <taxon>Burkholderiaceae</taxon>
        <taxon>Cupriavidus</taxon>
    </lineage>
</organism>
<evidence type="ECO:0000256" key="1">
    <source>
        <dbReference type="SAM" id="MobiDB-lite"/>
    </source>
</evidence>
<sequence length="139" mass="14240">MFNAANLQANVIWLKNERDSAQLSILSPDAPTPAPAPAPTPAPAPAPTPAPTPTPAPAPAPAPTPAPAPAPAPGQYPKWPAGIGTYKPGISIVVGVDGKLWRCRPAPFGGWCNINHPAYTPGGPQVPREADAQAWMPAQ</sequence>
<reference evidence="2 3" key="1">
    <citation type="submission" date="2018-04" db="EMBL/GenBank/DDBJ databases">
        <title>Cupriavidus necator CR12 genome sequencing and assembly.</title>
        <authorList>
            <person name="Ben Fekih I."/>
            <person name="Mazhar H.S."/>
            <person name="Bello S.K."/>
            <person name="Rensing C."/>
        </authorList>
    </citation>
    <scope>NUCLEOTIDE SEQUENCE [LARGE SCALE GENOMIC DNA]</scope>
    <source>
        <strain evidence="2 3">CR12</strain>
    </source>
</reference>
<gene>
    <name evidence="2" type="ORF">DDK22_20705</name>
</gene>
<dbReference type="AlphaFoldDB" id="A0A367PG86"/>
<dbReference type="EMBL" id="QDHA01000047">
    <property type="protein sequence ID" value="RCJ06574.1"/>
    <property type="molecule type" value="Genomic_DNA"/>
</dbReference>
<comment type="caution">
    <text evidence="2">The sequence shown here is derived from an EMBL/GenBank/DDBJ whole genome shotgun (WGS) entry which is preliminary data.</text>
</comment>
<feature type="region of interest" description="Disordered" evidence="1">
    <location>
        <begin position="25"/>
        <end position="80"/>
    </location>
</feature>
<name>A0A367PG86_CUPNE</name>
<evidence type="ECO:0000313" key="3">
    <source>
        <dbReference type="Proteomes" id="UP000253501"/>
    </source>
</evidence>
<accession>A0A367PG86</accession>
<protein>
    <submittedName>
        <fullName evidence="2">Uncharacterized protein</fullName>
    </submittedName>
</protein>
<feature type="compositionally biased region" description="Pro residues" evidence="1">
    <location>
        <begin position="30"/>
        <end position="74"/>
    </location>
</feature>
<evidence type="ECO:0000313" key="2">
    <source>
        <dbReference type="EMBL" id="RCJ06574.1"/>
    </source>
</evidence>
<proteinExistence type="predicted"/>